<dbReference type="PANTHER" id="PTHR10151:SF120">
    <property type="entry name" value="BIS(5'-ADENOSYL)-TRIPHOSPHATASE"/>
    <property type="match status" value="1"/>
</dbReference>
<dbReference type="RefSeq" id="WP_324780927.1">
    <property type="nucleotide sequence ID" value="NZ_CP141769.1"/>
</dbReference>
<dbReference type="Gene3D" id="3.40.720.10">
    <property type="entry name" value="Alkaline Phosphatase, subunit A"/>
    <property type="match status" value="1"/>
</dbReference>
<evidence type="ECO:0000313" key="3">
    <source>
        <dbReference type="Proteomes" id="UP001334732"/>
    </source>
</evidence>
<dbReference type="PANTHER" id="PTHR10151">
    <property type="entry name" value="ECTONUCLEOTIDE PYROPHOSPHATASE/PHOSPHODIESTERASE"/>
    <property type="match status" value="1"/>
</dbReference>
<accession>A0ABZ1CLX9</accession>
<organism evidence="2 3">
    <name type="scientific">Thiobacillus sedimenti</name>
    <dbReference type="NCBI Taxonomy" id="3110231"/>
    <lineage>
        <taxon>Bacteria</taxon>
        <taxon>Pseudomonadati</taxon>
        <taxon>Pseudomonadota</taxon>
        <taxon>Betaproteobacteria</taxon>
        <taxon>Nitrosomonadales</taxon>
        <taxon>Thiobacillaceae</taxon>
        <taxon>Thiobacillus</taxon>
    </lineage>
</organism>
<evidence type="ECO:0000256" key="1">
    <source>
        <dbReference type="SAM" id="MobiDB-lite"/>
    </source>
</evidence>
<name>A0ABZ1CLX9_9PROT</name>
<evidence type="ECO:0000313" key="2">
    <source>
        <dbReference type="EMBL" id="WRS40397.1"/>
    </source>
</evidence>
<sequence length="402" mass="42888">MSASDQAASPARTAPDDGETCLPDYGGGSLVNLMSSIATALGGSSAYPPLAMLPPHTLAGTRHLVLLVVDGLGLDYLQARDGTLRRHLRGQLTSVFPSTTASAIPTFLTGLAPQQHGLTGWNMYFREVGAVVAPLPFRVRTGRHALRDAGVTPQTLLGLSPLADRLPLPCHVVSPRNIVHSDFNVALAGRAERHGYASLDELVDVVTALLRREAPSYTHAYWPQLDSLAHEHGIASAPVAAAFATLDAVFERLLDVAAGTGSRIIVTADHGFIDSPADQAIDLDDHPALRETLLLPLCGEPRMAYAYVRAGRTQAFEDYVRGALGNRIRLLRSADVLAQGWLGPGTAHPGLHDRLGDYVLVPRGRGILRDWLQGEERYTHVGVHGGLSAAEMNVPLIVGPLT</sequence>
<gene>
    <name evidence="2" type="ORF">VA613_05865</name>
</gene>
<keyword evidence="3" id="KW-1185">Reference proteome</keyword>
<dbReference type="Pfam" id="PF01663">
    <property type="entry name" value="Phosphodiest"/>
    <property type="match status" value="1"/>
</dbReference>
<reference evidence="2 3" key="1">
    <citation type="submission" date="2023-12" db="EMBL/GenBank/DDBJ databases">
        <title>Thiobacillus sedimentum sp. nov., a chemolithoautotrophic sulfur-oxidizing bacterium isolated from freshwater sediment.</title>
        <authorList>
            <person name="Luo J."/>
            <person name="Dai C."/>
        </authorList>
    </citation>
    <scope>NUCLEOTIDE SEQUENCE [LARGE SCALE GENOMIC DNA]</scope>
    <source>
        <strain evidence="2 3">SCUT-2</strain>
    </source>
</reference>
<feature type="region of interest" description="Disordered" evidence="1">
    <location>
        <begin position="1"/>
        <end position="21"/>
    </location>
</feature>
<dbReference type="Proteomes" id="UP001334732">
    <property type="component" value="Chromosome"/>
</dbReference>
<dbReference type="InterPro" id="IPR017850">
    <property type="entry name" value="Alkaline_phosphatase_core_sf"/>
</dbReference>
<protein>
    <submittedName>
        <fullName evidence="2">Alkaline phosphatase family protein</fullName>
    </submittedName>
</protein>
<dbReference type="EMBL" id="CP141769">
    <property type="protein sequence ID" value="WRS40397.1"/>
    <property type="molecule type" value="Genomic_DNA"/>
</dbReference>
<proteinExistence type="predicted"/>
<dbReference type="SUPFAM" id="SSF53649">
    <property type="entry name" value="Alkaline phosphatase-like"/>
    <property type="match status" value="1"/>
</dbReference>
<dbReference type="InterPro" id="IPR002591">
    <property type="entry name" value="Phosphodiest/P_Trfase"/>
</dbReference>